<dbReference type="AlphaFoldDB" id="A0A438MMA5"/>
<feature type="transmembrane region" description="Helical" evidence="1">
    <location>
        <begin position="327"/>
        <end position="345"/>
    </location>
</feature>
<protein>
    <recommendedName>
        <fullName evidence="4">KAP-like P-loop domain-containing protein</fullName>
    </recommendedName>
</protein>
<organism evidence="2 3">
    <name type="scientific">Nonomuraea polychroma</name>
    <dbReference type="NCBI Taxonomy" id="46176"/>
    <lineage>
        <taxon>Bacteria</taxon>
        <taxon>Bacillati</taxon>
        <taxon>Actinomycetota</taxon>
        <taxon>Actinomycetes</taxon>
        <taxon>Streptosporangiales</taxon>
        <taxon>Streptosporangiaceae</taxon>
        <taxon>Nonomuraea</taxon>
    </lineage>
</organism>
<feature type="transmembrane region" description="Helical" evidence="1">
    <location>
        <begin position="351"/>
        <end position="374"/>
    </location>
</feature>
<dbReference type="SUPFAM" id="SSF52540">
    <property type="entry name" value="P-loop containing nucleoside triphosphate hydrolases"/>
    <property type="match status" value="1"/>
</dbReference>
<evidence type="ECO:0000313" key="3">
    <source>
        <dbReference type="Proteomes" id="UP000284824"/>
    </source>
</evidence>
<keyword evidence="1" id="KW-0812">Transmembrane</keyword>
<evidence type="ECO:0000313" key="2">
    <source>
        <dbReference type="EMBL" id="RVX46745.1"/>
    </source>
</evidence>
<dbReference type="RefSeq" id="WP_164904111.1">
    <property type="nucleotide sequence ID" value="NZ_SAUN01000001.1"/>
</dbReference>
<evidence type="ECO:0000256" key="1">
    <source>
        <dbReference type="SAM" id="Phobius"/>
    </source>
</evidence>
<feature type="transmembrane region" description="Helical" evidence="1">
    <location>
        <begin position="124"/>
        <end position="143"/>
    </location>
</feature>
<keyword evidence="1" id="KW-1133">Transmembrane helix</keyword>
<evidence type="ECO:0008006" key="4">
    <source>
        <dbReference type="Google" id="ProtNLM"/>
    </source>
</evidence>
<proteinExistence type="predicted"/>
<reference evidence="2 3" key="1">
    <citation type="submission" date="2019-01" db="EMBL/GenBank/DDBJ databases">
        <title>Sequencing the genomes of 1000 actinobacteria strains.</title>
        <authorList>
            <person name="Klenk H.-P."/>
        </authorList>
    </citation>
    <scope>NUCLEOTIDE SEQUENCE [LARGE SCALE GENOMIC DNA]</scope>
    <source>
        <strain evidence="2 3">DSM 43925</strain>
    </source>
</reference>
<comment type="caution">
    <text evidence="2">The sequence shown here is derived from an EMBL/GenBank/DDBJ whole genome shotgun (WGS) entry which is preliminary data.</text>
</comment>
<dbReference type="InterPro" id="IPR027417">
    <property type="entry name" value="P-loop_NTPase"/>
</dbReference>
<keyword evidence="3" id="KW-1185">Reference proteome</keyword>
<keyword evidence="1" id="KW-0472">Membrane</keyword>
<name>A0A438MMA5_9ACTN</name>
<gene>
    <name evidence="2" type="ORF">EDD27_9646</name>
</gene>
<sequence>MSAQEQDSTGPNPLHADSLLFEMYMAALDHVLGKQEIRSAFEEYGLTASAVRLQLTADARRVFARAVPEFDAYQALVRDRMDLLLPSENKLVALRPLAIWLASAGALAVVGAQVGALWWESAWIGWWAGVVLLVAAAVAFWLFKVPMQRFGRRLLGGDLVAGLNPELDRARSALMRAVGRGALLEEVRAIVNLMRADRFGGTFSVTSSPGLYELHDSVFYVPTRTAQEVRRLLDTVSGISLGVAGPRGAGKSTIIRYYCDPAQTTSDDLRCMVAAPVDYAARDFVLHLFATFCKSVIRHYTARPDEDEQEERLRDGMTTIQWLGRELVIGLALYGVIGAGVWFLVPDPWRLAVVVVVGAVGLWRYISMVMRAILRWGRHRDEETRKLVRAARRHLTRVRFLQSRSLTWSGAVKLAIGVEGQVGESVSHAEQPLSYPEAVEQFRDFTRRVAAFADKKGHSVFIGVDELDKIGSAEQAERFLNEIKGIFGLPHVYFMVSVSDDALMAFERRGLPLRDAFDSSFDEIIRVGTLDYAESRRLLYRRIIGLSEPYVALCHVLAGGLARDLLRAARQLVRLGHALMAPDGWQGQEEELFFGVDVNRYVFMAEDNEAGDPLPPPSLRELSAALASEELTRKARAIVHALGEGDCRDLLYEVAYGEAVLDEPMRIVDTVLAQGQLAPLLRDFAAYAYFCETLRTFFGELDDATIARCTDAKRWPGSFDALAAARYAFVVDAEIAWQAVSAFRSAWQLPVRDLHR</sequence>
<accession>A0A438MMA5</accession>
<dbReference type="Proteomes" id="UP000284824">
    <property type="component" value="Unassembled WGS sequence"/>
</dbReference>
<feature type="transmembrane region" description="Helical" evidence="1">
    <location>
        <begin position="97"/>
        <end position="118"/>
    </location>
</feature>
<dbReference type="EMBL" id="SAUN01000001">
    <property type="protein sequence ID" value="RVX46745.1"/>
    <property type="molecule type" value="Genomic_DNA"/>
</dbReference>